<proteinExistence type="predicted"/>
<accession>A0AC61QRC1</accession>
<evidence type="ECO:0000313" key="2">
    <source>
        <dbReference type="Proteomes" id="UP000308886"/>
    </source>
</evidence>
<evidence type="ECO:0000313" key="1">
    <source>
        <dbReference type="EMBL" id="TGX82614.1"/>
    </source>
</evidence>
<name>A0AC61QRC1_9BACT</name>
<dbReference type="Proteomes" id="UP000308886">
    <property type="component" value="Unassembled WGS sequence"/>
</dbReference>
<gene>
    <name evidence="1" type="ORF">E5358_06085</name>
</gene>
<keyword evidence="2" id="KW-1185">Reference proteome</keyword>
<comment type="caution">
    <text evidence="1">The sequence shown here is derived from an EMBL/GenBank/DDBJ whole genome shotgun (WGS) entry which is preliminary data.</text>
</comment>
<reference evidence="1" key="1">
    <citation type="submission" date="2019-04" db="EMBL/GenBank/DDBJ databases">
        <title>Microbes associate with the intestines of laboratory mice.</title>
        <authorList>
            <person name="Navarre W."/>
            <person name="Wong E."/>
            <person name="Huang K."/>
            <person name="Tropini C."/>
            <person name="Ng K."/>
            <person name="Yu B."/>
        </authorList>
    </citation>
    <scope>NUCLEOTIDE SEQUENCE</scope>
    <source>
        <strain evidence="1">NM73_A23</strain>
    </source>
</reference>
<protein>
    <submittedName>
        <fullName evidence="1">Type II toxin-antitoxin system HicB family antitoxin</fullName>
    </submittedName>
</protein>
<sequence length="136" mass="15251">MEKIKVEVRWSDKNFCCGWALEGVGAVMATGKTLSELKQKFHDALSFHVEGMQEDGEKLPQWLADGDYIIEYDLDTTALIRYSEEFTTMAAISRASGINARLLSHYANGIKTPREKQRARIIEGLHKIGQACMALS</sequence>
<dbReference type="EMBL" id="SRZC01000008">
    <property type="protein sequence ID" value="TGX82614.1"/>
    <property type="molecule type" value="Genomic_DNA"/>
</dbReference>
<organism evidence="1 2">
    <name type="scientific">Palleniella muris</name>
    <dbReference type="NCBI Taxonomy" id="3038145"/>
    <lineage>
        <taxon>Bacteria</taxon>
        <taxon>Pseudomonadati</taxon>
        <taxon>Bacteroidota</taxon>
        <taxon>Bacteroidia</taxon>
        <taxon>Bacteroidales</taxon>
        <taxon>Prevotellaceae</taxon>
        <taxon>Palleniella</taxon>
    </lineage>
</organism>